<evidence type="ECO:0000313" key="1">
    <source>
        <dbReference type="EMBL" id="EOZ95136.1"/>
    </source>
</evidence>
<protein>
    <submittedName>
        <fullName evidence="1">Uncharacterized protein</fullName>
    </submittedName>
</protein>
<dbReference type="EMBL" id="ALWO02000040">
    <property type="protein sequence ID" value="EOZ95136.1"/>
    <property type="molecule type" value="Genomic_DNA"/>
</dbReference>
<gene>
    <name evidence="1" type="ORF">A33Q_3341</name>
</gene>
<evidence type="ECO:0000313" key="2">
    <source>
        <dbReference type="Proteomes" id="UP000006073"/>
    </source>
</evidence>
<dbReference type="AlphaFoldDB" id="S2DSV4"/>
<accession>S2DSV4</accession>
<organism evidence="1 2">
    <name type="scientific">Indibacter alkaliphilus (strain CCUG 57479 / KCTC 22604 / LW1)</name>
    <dbReference type="NCBI Taxonomy" id="1189612"/>
    <lineage>
        <taxon>Bacteria</taxon>
        <taxon>Pseudomonadati</taxon>
        <taxon>Bacteroidota</taxon>
        <taxon>Cytophagia</taxon>
        <taxon>Cytophagales</taxon>
        <taxon>Cyclobacteriaceae</taxon>
    </lineage>
</organism>
<reference evidence="1 2" key="1">
    <citation type="journal article" date="2013" name="Genome Announc.">
        <title>Draft Genome Sequence of Indibacter alkaliphilus Strain LW1T, Isolated from Lonar Lake, a Haloalkaline Lake in the Buldana District of Maharashtra, India.</title>
        <authorList>
            <person name="Singh A."/>
            <person name="Kumar Jangir P."/>
            <person name="Sharma R."/>
            <person name="Singh A."/>
            <person name="Kumar Pinnaka A."/>
            <person name="Shivaji S."/>
        </authorList>
    </citation>
    <scope>NUCLEOTIDE SEQUENCE [LARGE SCALE GENOMIC DNA]</scope>
    <source>
        <strain evidence="2">CCUG 57479 / KCTC 22604 / LW1</strain>
    </source>
</reference>
<dbReference type="Proteomes" id="UP000006073">
    <property type="component" value="Unassembled WGS sequence"/>
</dbReference>
<comment type="caution">
    <text evidence="1">The sequence shown here is derived from an EMBL/GenBank/DDBJ whole genome shotgun (WGS) entry which is preliminary data.</text>
</comment>
<name>S2DSV4_INDAL</name>
<proteinExistence type="predicted"/>
<sequence length="53" mass="6253">MREVLFLRDAPSSFFSFKISNILLYKNRKSEVFDFKKGKKGFADSLQSLKYQV</sequence>
<keyword evidence="2" id="KW-1185">Reference proteome</keyword>